<dbReference type="InterPro" id="IPR051057">
    <property type="entry name" value="PI-PLC_domain"/>
</dbReference>
<sequence length="771" mass="81623">MSPRLLPPAMTASARDILNAVSQGADEREPSVRAGRGTGVAGPSNTGRRRAAHVGLVALVVFCGLPLVVILTAARTVLNPAFYSQSLARAHAYDRIYTEVLPDPAVDTLLAGLPIDSSLVTANLRTVLPPATVQEMTDEQITRIVDYLRARTGDVELAVDLRPIFGNISGLANRYIAGELGTGTSYRAASVQDFTHGVLTALDDIAAGRPPASLPSIELTPQDTDRILPLVLDRVDPATRARVGPELRAMLRSGDVAGALALIGPQVFQGDERATARLQASLHGSTLDLGLRLSDLRDSPAITAIDRLHDVAATLTWATALLSLIMAGALAGIVVLAGRRGVSRVRAAAGAMIAAGLGAALLGAVLRLTLPNPLTSLAGPRSPLPPGASRVLVDFSRYAYGTVEGDYLRVVAWTLVVGLAAAGLSLLVAVSARWSRTGRRRRVATAFVLAVPVMVTVTWTAFPGAAAEPRELCESSPSLCDRRYDQVTYLATHNAMANSEDRFLGPSQDPTIVHQLDSGVRTLLLDVHHWTPPAQVETYLATLPPATRAALAPLSRGAVSTRPGVWLCHNLCQLGSLDFVAELGRVRDWMARNPTEVVTLIIQDDDVPASEIAGGVAAAGLAGMVATPPDDPHGRWPTLRTMIDSGRRLVVFTERQDLPGTFLRGFYRYAADTPFDAKRPEDLRDCVRNRGAAGAGLLLMNHWLTDAAPSRRAALTSNAADTIVGRAERCRAQQGRTPTFVAVDFSTIGTAQTAVDRLNRLPASAASAAGG</sequence>
<dbReference type="PATRIC" id="fig|1502723.3.peg.6916"/>
<gene>
    <name evidence="3" type="ORF">FF36_01790</name>
</gene>
<dbReference type="InterPro" id="IPR017946">
    <property type="entry name" value="PLC-like_Pdiesterase_TIM-brl"/>
</dbReference>
<dbReference type="Pfam" id="PF26146">
    <property type="entry name" value="PI-PLC_X"/>
    <property type="match status" value="1"/>
</dbReference>
<dbReference type="PANTHER" id="PTHR13593:SF140">
    <property type="entry name" value="PLC-LIKE PHOSPHODIESTERASE"/>
    <property type="match status" value="1"/>
</dbReference>
<dbReference type="EMBL" id="JYFN01000010">
    <property type="protein sequence ID" value="KJE23857.1"/>
    <property type="molecule type" value="Genomic_DNA"/>
</dbReference>
<feature type="transmembrane region" description="Helical" evidence="2">
    <location>
        <begin position="54"/>
        <end position="74"/>
    </location>
</feature>
<dbReference type="GO" id="GO:0008081">
    <property type="term" value="F:phosphoric diester hydrolase activity"/>
    <property type="evidence" value="ECO:0007669"/>
    <property type="project" value="InterPro"/>
</dbReference>
<evidence type="ECO:0000313" key="3">
    <source>
        <dbReference type="EMBL" id="KJE23857.1"/>
    </source>
</evidence>
<dbReference type="RefSeq" id="WP_236705409.1">
    <property type="nucleotide sequence ID" value="NZ_JYFN01000010.1"/>
</dbReference>
<evidence type="ECO:0000256" key="2">
    <source>
        <dbReference type="SAM" id="Phobius"/>
    </source>
</evidence>
<feature type="transmembrane region" description="Helical" evidence="2">
    <location>
        <begin position="349"/>
        <end position="370"/>
    </location>
</feature>
<dbReference type="SUPFAM" id="SSF51695">
    <property type="entry name" value="PLC-like phosphodiesterases"/>
    <property type="match status" value="1"/>
</dbReference>
<feature type="transmembrane region" description="Helical" evidence="2">
    <location>
        <begin position="443"/>
        <end position="462"/>
    </location>
</feature>
<evidence type="ECO:0000313" key="4">
    <source>
        <dbReference type="Proteomes" id="UP000032545"/>
    </source>
</evidence>
<dbReference type="Proteomes" id="UP000032545">
    <property type="component" value="Unassembled WGS sequence"/>
</dbReference>
<keyword evidence="2" id="KW-1133">Transmembrane helix</keyword>
<evidence type="ECO:0000256" key="1">
    <source>
        <dbReference type="SAM" id="MobiDB-lite"/>
    </source>
</evidence>
<organism evidence="3 4">
    <name type="scientific">Frankia torreyi</name>
    <dbReference type="NCBI Taxonomy" id="1856"/>
    <lineage>
        <taxon>Bacteria</taxon>
        <taxon>Bacillati</taxon>
        <taxon>Actinomycetota</taxon>
        <taxon>Actinomycetes</taxon>
        <taxon>Frankiales</taxon>
        <taxon>Frankiaceae</taxon>
        <taxon>Frankia</taxon>
    </lineage>
</organism>
<reference evidence="4" key="1">
    <citation type="submission" date="2015-02" db="EMBL/GenBank/DDBJ databases">
        <title>Draft Genome of Frankia sp. CpI1-S.</title>
        <authorList>
            <person name="Oshone R.T."/>
            <person name="Ngom M."/>
            <person name="Ghodhbane-Gtari F."/>
            <person name="Gtari M."/>
            <person name="Morris K."/>
            <person name="Thomas K."/>
            <person name="Sen A."/>
            <person name="Tisa L.S."/>
        </authorList>
    </citation>
    <scope>NUCLEOTIDE SEQUENCE [LARGE SCALE GENOMIC DNA]</scope>
    <source>
        <strain evidence="4">CpI1-S</strain>
    </source>
</reference>
<dbReference type="GO" id="GO:0006629">
    <property type="term" value="P:lipid metabolic process"/>
    <property type="evidence" value="ECO:0007669"/>
    <property type="project" value="InterPro"/>
</dbReference>
<reference evidence="3 4" key="2">
    <citation type="journal article" date="2016" name="Genome Announc.">
        <title>Permanent Draft Genome Sequences for Two Variants of Frankia sp. Strain CpI1, the First Frankia Strain Isolated from Root Nodules of Comptonia peregrina.</title>
        <authorList>
            <person name="Oshone R."/>
            <person name="Hurst S.G.IV."/>
            <person name="Abebe-Akele F."/>
            <person name="Simpson S."/>
            <person name="Morris K."/>
            <person name="Thomas W.K."/>
            <person name="Tisa L.S."/>
        </authorList>
    </citation>
    <scope>NUCLEOTIDE SEQUENCE [LARGE SCALE GENOMIC DNA]</scope>
    <source>
        <strain evidence="4">CpI1-S</strain>
    </source>
</reference>
<dbReference type="Gene3D" id="3.20.20.190">
    <property type="entry name" value="Phosphatidylinositol (PI) phosphodiesterase"/>
    <property type="match status" value="1"/>
</dbReference>
<name>A0A0D8BKE2_9ACTN</name>
<keyword evidence="4" id="KW-1185">Reference proteome</keyword>
<keyword evidence="2" id="KW-0812">Transmembrane</keyword>
<feature type="transmembrane region" description="Helical" evidence="2">
    <location>
        <begin position="410"/>
        <end position="431"/>
    </location>
</feature>
<feature type="region of interest" description="Disordered" evidence="1">
    <location>
        <begin position="23"/>
        <end position="46"/>
    </location>
</feature>
<dbReference type="PANTHER" id="PTHR13593">
    <property type="match status" value="1"/>
</dbReference>
<feature type="transmembrane region" description="Helical" evidence="2">
    <location>
        <begin position="315"/>
        <end position="337"/>
    </location>
</feature>
<comment type="caution">
    <text evidence="3">The sequence shown here is derived from an EMBL/GenBank/DDBJ whole genome shotgun (WGS) entry which is preliminary data.</text>
</comment>
<keyword evidence="2" id="KW-0472">Membrane</keyword>
<accession>A0A0D8BKE2</accession>
<protein>
    <submittedName>
        <fullName evidence="3">Uncharacterized protein</fullName>
    </submittedName>
</protein>
<dbReference type="AlphaFoldDB" id="A0A0D8BKE2"/>
<proteinExistence type="predicted"/>